<dbReference type="OrthoDB" id="2391627at2759"/>
<reference evidence="2 3" key="1">
    <citation type="journal article" date="2015" name="BMC Genomics">
        <title>Insights from the genome of Ophiocordyceps polyrhachis-furcata to pathogenicity and host specificity in insect fungi.</title>
        <authorList>
            <person name="Wichadakul D."/>
            <person name="Kobmoo N."/>
            <person name="Ingsriswang S."/>
            <person name="Tangphatsornruang S."/>
            <person name="Chantasingh D."/>
            <person name="Luangsa-ard J.J."/>
            <person name="Eurwilaichitr L."/>
        </authorList>
    </citation>
    <scope>NUCLEOTIDE SEQUENCE [LARGE SCALE GENOMIC DNA]</scope>
    <source>
        <strain evidence="2 3">BCC 54312</strain>
    </source>
</reference>
<evidence type="ECO:0000313" key="2">
    <source>
        <dbReference type="EMBL" id="RCI10634.1"/>
    </source>
</evidence>
<dbReference type="EMBL" id="LKCN02000012">
    <property type="protein sequence ID" value="RCI10634.1"/>
    <property type="molecule type" value="Genomic_DNA"/>
</dbReference>
<keyword evidence="3" id="KW-1185">Reference proteome</keyword>
<sequence length="89" mass="9655">MASPITSHAANFKSAYGPKYQHQANIHGWNKTALMRIGIRAGMYGGAAGVAALLFVSGIPRVRTDIMERIPFVGHFFVKEPANPADNPF</sequence>
<evidence type="ECO:0008006" key="4">
    <source>
        <dbReference type="Google" id="ProtNLM"/>
    </source>
</evidence>
<protein>
    <recommendedName>
        <fullName evidence="4">Cytochrome b-c1 complex subunit 10</fullName>
    </recommendedName>
</protein>
<accession>A0A367L896</accession>
<keyword evidence="1" id="KW-0472">Membrane</keyword>
<dbReference type="Proteomes" id="UP000253664">
    <property type="component" value="Unassembled WGS sequence"/>
</dbReference>
<gene>
    <name evidence="2" type="ORF">L249_4466</name>
</gene>
<dbReference type="PANTHER" id="PTHR28254">
    <property type="entry name" value="CYTOCHROME B-C1 COMPLEX SUBUNIT 10"/>
    <property type="match status" value="1"/>
</dbReference>
<dbReference type="GO" id="GO:0005739">
    <property type="term" value="C:mitochondrion"/>
    <property type="evidence" value="ECO:0007669"/>
    <property type="project" value="GOC"/>
</dbReference>
<organism evidence="2 3">
    <name type="scientific">Ophiocordyceps polyrhachis-furcata BCC 54312</name>
    <dbReference type="NCBI Taxonomy" id="1330021"/>
    <lineage>
        <taxon>Eukaryota</taxon>
        <taxon>Fungi</taxon>
        <taxon>Dikarya</taxon>
        <taxon>Ascomycota</taxon>
        <taxon>Pezizomycotina</taxon>
        <taxon>Sordariomycetes</taxon>
        <taxon>Hypocreomycetidae</taxon>
        <taxon>Hypocreales</taxon>
        <taxon>Ophiocordycipitaceae</taxon>
        <taxon>Ophiocordyceps</taxon>
    </lineage>
</organism>
<evidence type="ECO:0000256" key="1">
    <source>
        <dbReference type="SAM" id="Phobius"/>
    </source>
</evidence>
<keyword evidence="1" id="KW-1133">Transmembrane helix</keyword>
<dbReference type="Pfam" id="PF09796">
    <property type="entry name" value="QCR10"/>
    <property type="match status" value="1"/>
</dbReference>
<feature type="transmembrane region" description="Helical" evidence="1">
    <location>
        <begin position="37"/>
        <end position="59"/>
    </location>
</feature>
<dbReference type="AlphaFoldDB" id="A0A367L896"/>
<proteinExistence type="predicted"/>
<keyword evidence="1" id="KW-0812">Transmembrane</keyword>
<comment type="caution">
    <text evidence="2">The sequence shown here is derived from an EMBL/GenBank/DDBJ whole genome shotgun (WGS) entry which is preliminary data.</text>
</comment>
<dbReference type="STRING" id="1330021.A0A367L896"/>
<dbReference type="InterPro" id="IPR019182">
    <property type="entry name" value="Cytochrome_b-c1_su10_fun"/>
</dbReference>
<evidence type="ECO:0000313" key="3">
    <source>
        <dbReference type="Proteomes" id="UP000253664"/>
    </source>
</evidence>
<dbReference type="GO" id="GO:0006122">
    <property type="term" value="P:mitochondrial electron transport, ubiquinol to cytochrome c"/>
    <property type="evidence" value="ECO:0007669"/>
    <property type="project" value="InterPro"/>
</dbReference>
<name>A0A367L896_9HYPO</name>
<dbReference type="PANTHER" id="PTHR28254:SF1">
    <property type="entry name" value="CYTOCHROME B-C1 COMPLEX SUBUNIT 10, MITOCHONDRIAL"/>
    <property type="match status" value="1"/>
</dbReference>